<comment type="caution">
    <text evidence="2">The sequence shown here is derived from an EMBL/GenBank/DDBJ whole genome shotgun (WGS) entry which is preliminary data.</text>
</comment>
<dbReference type="SMART" id="SM00710">
    <property type="entry name" value="PbH1"/>
    <property type="match status" value="7"/>
</dbReference>
<gene>
    <name evidence="2" type="ORF">OIU83_08535</name>
</gene>
<dbReference type="Pfam" id="PF07691">
    <property type="entry name" value="PA14"/>
    <property type="match status" value="1"/>
</dbReference>
<feature type="domain" description="PA14" evidence="1">
    <location>
        <begin position="681"/>
        <end position="838"/>
    </location>
</feature>
<organism evidence="2 3">
    <name type="scientific">Flavobacterium shii</name>
    <dbReference type="NCBI Taxonomy" id="2987687"/>
    <lineage>
        <taxon>Bacteria</taxon>
        <taxon>Pseudomonadati</taxon>
        <taxon>Bacteroidota</taxon>
        <taxon>Flavobacteriia</taxon>
        <taxon>Flavobacteriales</taxon>
        <taxon>Flavobacteriaceae</taxon>
        <taxon>Flavobacterium</taxon>
    </lineage>
</organism>
<dbReference type="InterPro" id="IPR037524">
    <property type="entry name" value="PA14/GLEYA"/>
</dbReference>
<protein>
    <submittedName>
        <fullName evidence="2">T9SS sorting signal type C domain-containing protein</fullName>
    </submittedName>
</protein>
<sequence>MKRILFLLLFLPALGFTQIVDFVQWTGSTDLTPTIINNYIIATNVTGSGLATGPTASYDGIIGTGWPKANVIDTSKYFQIVVGQILDGKATINQIQFTYKGNSSSYQVMYSKQADFSNPINLGIVTNASINNTPVNGNLTGLNIPVDGGENIYIRFYAYNGGGDWKLMNANLLKVSGTINKVPSPMSGSYVIGNNTSANFPTITSAVNALNEVGISGNVIFLLDNTNYNRGTNEIFPININSYTGNTSYKVTFKPNIGKTVTIESTNFPTSSSTPTVFKLNGTDNIIFDGSNNNTSSKDLTIYNNNPLNQKKAVIWITSENNANGANNNEIKNLILKQYYKDDDLSVGVFSGGNSSVSSAAEAANSYNTIKNVTFTKVGQAIYLNGNNTSLSSDWKIQNNIIGGTTDADKPFAGIALNNAKDYDVSGNTIDGLLKNSTNAAGTLHSGIIINGKSNGLIYKNIIRDVYNATGDYTYCAGIYINSTNNIVYNNMISNIRTSAINDDTYNYNTKGHGIYIENNNNKIYHNTIYMNATNTGGRSSCIYIKSGNTLSVVDNILYNIQTQGTQYLILNEGNSAFTTIDYNDYYYTSANAKIGRFGFTDSTSLANWQTATGNQDSHSLNLQPTFLSGLYLNANNTTNKLLVGTSLAAVTTDIDGVTRTKPYMGAHELVSCSQGDQNTFGNNSWIGYVYNWTGSPAATDYIGYVTEPTLFDRNIGDGQVNGTTRFICGTPPSDKFFVRYKMKTTTVAGTYNITIGSDDGARLYIDGVLVSGLNQWNDHAYTSYAVQQTLTAGVHEFILEYYENAGSSRISFSYGQINTNMTLNQPYGDKVWNVYGYTTPNFALPASSFAGTYLDTNLNIDTTNFWNKAASPSAATSWQGAPVPIDNFTTSHKRKGFPCGRYNIQVANCDDDAEIYLNGTKIYTAGGNINAPTLINTSAYYQLDKNSEVEVRLKENAGDALLVINFIDVPYVYNGSTPPSGGSIIVNDNLALDSNIEVCSCTIAAGKKFTVNSDKLLVVNENITVGTGGKLIIKNNGSLVQTNDNATYTGAADSFEMERITKPVYLFDFTYWSSPLTIDSGFTLKKLSPNTLWDKYYYYNPTTGYVTNDNGTEVMIPGKGYLVRAPQDFSRDPSVKTLYTANFIGRPNNGINSLNVTTVGTYPTANLIGNPYPSALSADLFYAQNSTLIKGTFYFWTHNTRISSTPDANGIYNYSAADYISYNATGSTGTGDITNCTTCGSTKATGSIASGQGFFVEAKVSGSLTYNNAMRVKTLANNSEFSKPSKSQKQATATIEKNRVWLNLKNDEGQYNEMLLGYITGATNDKDDAYDGSSYASGTAIYSVLDNENLVIQGRALPFDETEIIPLGIITSTAGDYTIGIESLDGFFQNQRVFLTDKTTNTTTNLKNTRYSFKSEPGTFNDRFTLSFSQKTLGIDTPELAQNGIVIFNKNHQVQISSDEQNIESVVIYDILGKTIYKKDTINNITFSTGEIKFPNQVVIVKVKTENNLIITKKIIL</sequence>
<dbReference type="InterPro" id="IPR006626">
    <property type="entry name" value="PbH1"/>
</dbReference>
<dbReference type="InterPro" id="IPR011658">
    <property type="entry name" value="PA14_dom"/>
</dbReference>
<dbReference type="PROSITE" id="PS51820">
    <property type="entry name" value="PA14"/>
    <property type="match status" value="1"/>
</dbReference>
<keyword evidence="3" id="KW-1185">Reference proteome</keyword>
<dbReference type="Proteomes" id="UP001151079">
    <property type="component" value="Unassembled WGS sequence"/>
</dbReference>
<evidence type="ECO:0000313" key="2">
    <source>
        <dbReference type="EMBL" id="MCV9927694.1"/>
    </source>
</evidence>
<dbReference type="RefSeq" id="WP_264205829.1">
    <property type="nucleotide sequence ID" value="NZ_JAOZEW010000007.1"/>
</dbReference>
<accession>A0A9X2YUZ9</accession>
<dbReference type="SUPFAM" id="SSF56988">
    <property type="entry name" value="Anthrax protective antigen"/>
    <property type="match status" value="1"/>
</dbReference>
<dbReference type="NCBIfam" id="NF033708">
    <property type="entry name" value="T9SS_Cterm_ChiA"/>
    <property type="match status" value="1"/>
</dbReference>
<proteinExistence type="predicted"/>
<name>A0A9X2YUZ9_9FLAO</name>
<evidence type="ECO:0000259" key="1">
    <source>
        <dbReference type="PROSITE" id="PS51820"/>
    </source>
</evidence>
<evidence type="ECO:0000313" key="3">
    <source>
        <dbReference type="Proteomes" id="UP001151079"/>
    </source>
</evidence>
<reference evidence="2" key="1">
    <citation type="submission" date="2022-10" db="EMBL/GenBank/DDBJ databases">
        <title>Two novel species of Flavobacterium.</title>
        <authorList>
            <person name="Liu Q."/>
            <person name="Xin Y.-H."/>
        </authorList>
    </citation>
    <scope>NUCLEOTIDE SEQUENCE</scope>
    <source>
        <strain evidence="2">LS1R49</strain>
    </source>
</reference>
<dbReference type="EMBL" id="JAOZEW010000007">
    <property type="protein sequence ID" value="MCV9927694.1"/>
    <property type="molecule type" value="Genomic_DNA"/>
</dbReference>